<protein>
    <submittedName>
        <fullName evidence="1">Virion structural protein</fullName>
    </submittedName>
</protein>
<evidence type="ECO:0000313" key="2">
    <source>
        <dbReference type="Proteomes" id="UP000655883"/>
    </source>
</evidence>
<name>A0A7S5RHD9_9CAUD</name>
<evidence type="ECO:0000313" key="1">
    <source>
        <dbReference type="EMBL" id="QIG72889.1"/>
    </source>
</evidence>
<dbReference type="Proteomes" id="UP000655883">
    <property type="component" value="Segment"/>
</dbReference>
<keyword evidence="2" id="KW-1185">Reference proteome</keyword>
<gene>
    <name evidence="1" type="ORF">EVB97_351</name>
</gene>
<reference evidence="1 2" key="1">
    <citation type="submission" date="2020-01" db="EMBL/GenBank/DDBJ databases">
        <title>Patterns of diversity and host range of bacteriophage communities associated with bean-nodulatin bacteria.</title>
        <authorList>
            <person name="Vann Cauwenberghe J."/>
            <person name="Santamaria R.I."/>
            <person name="Bustos P."/>
            <person name="Juarez S."/>
            <person name="Gonzalez V."/>
        </authorList>
    </citation>
    <scope>NUCLEOTIDE SEQUENCE [LARGE SCALE GENOMIC DNA]</scope>
    <source>
        <strain evidence="2">RHph</strain>
    </source>
</reference>
<organism evidence="1 2">
    <name type="scientific">Rhizobium phage RHph_Y65</name>
    <dbReference type="NCBI Taxonomy" id="2509785"/>
    <lineage>
        <taxon>Viruses</taxon>
        <taxon>Duplodnaviria</taxon>
        <taxon>Heunggongvirae</taxon>
        <taxon>Uroviricota</taxon>
        <taxon>Caudoviricetes</taxon>
        <taxon>Kleczkowskaviridae</taxon>
        <taxon>Cuauhnahuacvirus</taxon>
        <taxon>Cuauhnahuacvirus Y65</taxon>
    </lineage>
</organism>
<dbReference type="EMBL" id="MN988525">
    <property type="protein sequence ID" value="QIG72889.1"/>
    <property type="molecule type" value="Genomic_DNA"/>
</dbReference>
<sequence length="110" mass="11495">MATVFKSINSRVIGTTPVKISNYNVPASTTATVIGFSVANLLIASVNVDVYVNDGTNNIYIVKNAPIIQGSSLVLVGGDQKLVLMSGYSLYIVSSTAASIDAYVSLMESS</sequence>
<accession>A0A7S5RHD9</accession>
<proteinExistence type="predicted"/>